<proteinExistence type="predicted"/>
<name>A0A6V7VEH3_MELEN</name>
<reference evidence="2 3" key="1">
    <citation type="submission" date="2020-08" db="EMBL/GenBank/DDBJ databases">
        <authorList>
            <person name="Koutsovoulos G."/>
            <person name="Danchin GJ E."/>
        </authorList>
    </citation>
    <scope>NUCLEOTIDE SEQUENCE [LARGE SCALE GENOMIC DNA]</scope>
</reference>
<dbReference type="AlphaFoldDB" id="A0A6V7VEH3"/>
<dbReference type="Gene3D" id="2.60.120.920">
    <property type="match status" value="1"/>
</dbReference>
<dbReference type="EMBL" id="CAJEWN010000205">
    <property type="protein sequence ID" value="CAD2172744.1"/>
    <property type="molecule type" value="Genomic_DNA"/>
</dbReference>
<evidence type="ECO:0000256" key="1">
    <source>
        <dbReference type="SAM" id="Coils"/>
    </source>
</evidence>
<gene>
    <name evidence="2" type="ORF">MENT_LOCUS24311</name>
</gene>
<organism evidence="2 3">
    <name type="scientific">Meloidogyne enterolobii</name>
    <name type="common">Root-knot nematode worm</name>
    <name type="synonym">Meloidogyne mayaguensis</name>
    <dbReference type="NCBI Taxonomy" id="390850"/>
    <lineage>
        <taxon>Eukaryota</taxon>
        <taxon>Metazoa</taxon>
        <taxon>Ecdysozoa</taxon>
        <taxon>Nematoda</taxon>
        <taxon>Chromadorea</taxon>
        <taxon>Rhabditida</taxon>
        <taxon>Tylenchina</taxon>
        <taxon>Tylenchomorpha</taxon>
        <taxon>Tylenchoidea</taxon>
        <taxon>Meloidogynidae</taxon>
        <taxon>Meloidogyninae</taxon>
        <taxon>Meloidogyne</taxon>
    </lineage>
</organism>
<comment type="caution">
    <text evidence="2">The sequence shown here is derived from an EMBL/GenBank/DDBJ whole genome shotgun (WGS) entry which is preliminary data.</text>
</comment>
<keyword evidence="1" id="KW-0175">Coiled coil</keyword>
<protein>
    <submittedName>
        <fullName evidence="2">Uncharacterized protein</fullName>
    </submittedName>
</protein>
<dbReference type="OrthoDB" id="258495at2759"/>
<evidence type="ECO:0000313" key="2">
    <source>
        <dbReference type="EMBL" id="CAD2172744.1"/>
    </source>
</evidence>
<feature type="coiled-coil region" evidence="1">
    <location>
        <begin position="10"/>
        <end position="115"/>
    </location>
</feature>
<dbReference type="Proteomes" id="UP000580250">
    <property type="component" value="Unassembled WGS sequence"/>
</dbReference>
<dbReference type="InterPro" id="IPR043136">
    <property type="entry name" value="B30.2/SPRY_sf"/>
</dbReference>
<sequence>MAEESNWILVEKEKNDFKKLETNFENVQKEFVEGKEKTAKLENELKEMDLKIQKINSEHKNEIEEIKQNFQKLNEKSQQLKDENNVYLKQKDKKINYLEEEIKKANEKIGDLIKLNNLNSVVSLLNCMEFVKIKNKWSVINGRYKCCNNNCINTNKPIGNCIERHGFGNLIDDENIKYIISLKGLGYDNDFVAYAKNTFNKPQNCLNCSFYYFEAKCNFERNINRIVDRMNFGLINSKTNKYVGYVVKDGTIFNENNERCKLSTYSFKNDDIFGCGLVYPPTNKLNEGEFPYIFFTQNGKQIGKVVFLKNNSDSYQPFVDLICCSIEANFGNDLETKPFKYDFSEHLIL</sequence>
<evidence type="ECO:0000313" key="3">
    <source>
        <dbReference type="Proteomes" id="UP000580250"/>
    </source>
</evidence>
<accession>A0A6V7VEH3</accession>